<gene>
    <name evidence="1" type="ORF">PACLA_8A048792</name>
</gene>
<dbReference type="AlphaFoldDB" id="A0A7D9LLV2"/>
<comment type="caution">
    <text evidence="1">The sequence shown here is derived from an EMBL/GenBank/DDBJ whole genome shotgun (WGS) entry which is preliminary data.</text>
</comment>
<organism evidence="1 2">
    <name type="scientific">Paramuricea clavata</name>
    <name type="common">Red gorgonian</name>
    <name type="synonym">Violescent sea-whip</name>
    <dbReference type="NCBI Taxonomy" id="317549"/>
    <lineage>
        <taxon>Eukaryota</taxon>
        <taxon>Metazoa</taxon>
        <taxon>Cnidaria</taxon>
        <taxon>Anthozoa</taxon>
        <taxon>Octocorallia</taxon>
        <taxon>Malacalcyonacea</taxon>
        <taxon>Plexauridae</taxon>
        <taxon>Paramuricea</taxon>
    </lineage>
</organism>
<accession>A0A7D9LLV2</accession>
<dbReference type="EMBL" id="CACRXK020021038">
    <property type="protein sequence ID" value="CAB4035416.1"/>
    <property type="molecule type" value="Genomic_DNA"/>
</dbReference>
<name>A0A7D9LLV2_PARCT</name>
<reference evidence="1" key="1">
    <citation type="submission" date="2020-04" db="EMBL/GenBank/DDBJ databases">
        <authorList>
            <person name="Alioto T."/>
            <person name="Alioto T."/>
            <person name="Gomez Garrido J."/>
        </authorList>
    </citation>
    <scope>NUCLEOTIDE SEQUENCE</scope>
    <source>
        <strain evidence="1">A484AB</strain>
    </source>
</reference>
<proteinExistence type="predicted"/>
<keyword evidence="2" id="KW-1185">Reference proteome</keyword>
<protein>
    <submittedName>
        <fullName evidence="1">Uncharacterized protein</fullName>
    </submittedName>
</protein>
<dbReference type="Proteomes" id="UP001152795">
    <property type="component" value="Unassembled WGS sequence"/>
</dbReference>
<sequence length="72" mass="7539">MASGQSSAFQSPEFATGLQATITQALRQSSAPIDQSAGLEELGNPANTSRATTRTVYQLHTQVGGSQSRQNT</sequence>
<evidence type="ECO:0000313" key="2">
    <source>
        <dbReference type="Proteomes" id="UP001152795"/>
    </source>
</evidence>
<feature type="non-terminal residue" evidence="1">
    <location>
        <position position="72"/>
    </location>
</feature>
<evidence type="ECO:0000313" key="1">
    <source>
        <dbReference type="EMBL" id="CAB4035416.1"/>
    </source>
</evidence>